<dbReference type="Proteomes" id="UP000808146">
    <property type="component" value="Unassembled WGS sequence"/>
</dbReference>
<accession>A0A9D7QGJ1</accession>
<name>A0A9D7QGJ1_9RHOO</name>
<evidence type="ECO:0000313" key="1">
    <source>
        <dbReference type="EMBL" id="MBK8889236.1"/>
    </source>
</evidence>
<evidence type="ECO:0000313" key="2">
    <source>
        <dbReference type="Proteomes" id="UP000808146"/>
    </source>
</evidence>
<protein>
    <submittedName>
        <fullName evidence="1">Uncharacterized protein</fullName>
    </submittedName>
</protein>
<dbReference type="EMBL" id="JADKBR010000001">
    <property type="protein sequence ID" value="MBK8889236.1"/>
    <property type="molecule type" value="Genomic_DNA"/>
</dbReference>
<dbReference type="AlphaFoldDB" id="A0A9D7QGJ1"/>
<comment type="caution">
    <text evidence="1">The sequence shown here is derived from an EMBL/GenBank/DDBJ whole genome shotgun (WGS) entry which is preliminary data.</text>
</comment>
<sequence length="88" mass="9595">MTVSDDSALAGKIFGDIPFKLIFNATGNPPHRCHQAGMALDCRLACSLLAAMRSCFSWLVNWNRRSPGLGVRQQGIGRAARYGVPMNM</sequence>
<organism evidence="1 2">
    <name type="scientific">Candidatus Dechloromonas phosphorivorans</name>
    <dbReference type="NCBI Taxonomy" id="2899244"/>
    <lineage>
        <taxon>Bacteria</taxon>
        <taxon>Pseudomonadati</taxon>
        <taxon>Pseudomonadota</taxon>
        <taxon>Betaproteobacteria</taxon>
        <taxon>Rhodocyclales</taxon>
        <taxon>Azonexaceae</taxon>
        <taxon>Dechloromonas</taxon>
    </lineage>
</organism>
<gene>
    <name evidence="1" type="ORF">IPN75_02050</name>
</gene>
<proteinExistence type="predicted"/>
<reference evidence="1" key="1">
    <citation type="submission" date="2020-10" db="EMBL/GenBank/DDBJ databases">
        <title>Connecting structure to function with the recovery of over 1000 high-quality activated sludge metagenome-assembled genomes encoding full-length rRNA genes using long-read sequencing.</title>
        <authorList>
            <person name="Singleton C.M."/>
            <person name="Petriglieri F."/>
            <person name="Kristensen J.M."/>
            <person name="Kirkegaard R.H."/>
            <person name="Michaelsen T.Y."/>
            <person name="Andersen M.H."/>
            <person name="Karst S.M."/>
            <person name="Dueholm M.S."/>
            <person name="Nielsen P.H."/>
            <person name="Albertsen M."/>
        </authorList>
    </citation>
    <scope>NUCLEOTIDE SEQUENCE</scope>
    <source>
        <strain evidence="1">OdNE_18-Q3-R46-58_BAT3C.305</strain>
    </source>
</reference>